<reference evidence="4" key="1">
    <citation type="submission" date="2018-06" db="EMBL/GenBank/DDBJ databases">
        <authorList>
            <person name="Zhirakovskaya E."/>
        </authorList>
    </citation>
    <scope>NUCLEOTIDE SEQUENCE</scope>
</reference>
<proteinExistence type="predicted"/>
<dbReference type="AlphaFoldDB" id="A0A3B0YAS9"/>
<keyword evidence="2" id="KW-0408">Iron</keyword>
<feature type="domain" description="Prolyl 4-hydroxylase alpha subunit Fe(2+) 2OG dioxygenase" evidence="3">
    <location>
        <begin position="103"/>
        <end position="188"/>
    </location>
</feature>
<evidence type="ECO:0000313" key="4">
    <source>
        <dbReference type="EMBL" id="VAW76621.1"/>
    </source>
</evidence>
<dbReference type="EMBL" id="UOFL01000111">
    <property type="protein sequence ID" value="VAW76621.1"/>
    <property type="molecule type" value="Genomic_DNA"/>
</dbReference>
<name>A0A3B0YAS9_9ZZZZ</name>
<dbReference type="Pfam" id="PF13640">
    <property type="entry name" value="2OG-FeII_Oxy_3"/>
    <property type="match status" value="1"/>
</dbReference>
<dbReference type="Gene3D" id="2.60.120.620">
    <property type="entry name" value="q2cbj1_9rhob like domain"/>
    <property type="match status" value="1"/>
</dbReference>
<accession>A0A3B0YAS9</accession>
<evidence type="ECO:0000256" key="2">
    <source>
        <dbReference type="ARBA" id="ARBA00023004"/>
    </source>
</evidence>
<dbReference type="PANTHER" id="PTHR10869">
    <property type="entry name" value="PROLYL 4-HYDROXYLASE ALPHA SUBUNIT"/>
    <property type="match status" value="1"/>
</dbReference>
<dbReference type="GO" id="GO:0046872">
    <property type="term" value="F:metal ion binding"/>
    <property type="evidence" value="ECO:0007669"/>
    <property type="project" value="UniProtKB-KW"/>
</dbReference>
<evidence type="ECO:0000259" key="3">
    <source>
        <dbReference type="Pfam" id="PF13640"/>
    </source>
</evidence>
<dbReference type="InterPro" id="IPR044862">
    <property type="entry name" value="Pro_4_hyd_alph_FE2OG_OXY"/>
</dbReference>
<keyword evidence="1" id="KW-0479">Metal-binding</keyword>
<gene>
    <name evidence="4" type="ORF">MNBD_GAMMA12-1375</name>
</gene>
<organism evidence="4">
    <name type="scientific">hydrothermal vent metagenome</name>
    <dbReference type="NCBI Taxonomy" id="652676"/>
    <lineage>
        <taxon>unclassified sequences</taxon>
        <taxon>metagenomes</taxon>
        <taxon>ecological metagenomes</taxon>
    </lineage>
</organism>
<dbReference type="InterPro" id="IPR045054">
    <property type="entry name" value="P4HA-like"/>
</dbReference>
<protein>
    <recommendedName>
        <fullName evidence="3">Prolyl 4-hydroxylase alpha subunit Fe(2+) 2OG dioxygenase domain-containing protein</fullName>
    </recommendedName>
</protein>
<dbReference type="PANTHER" id="PTHR10869:SF246">
    <property type="entry name" value="TRANSMEMBRANE PROLYL 4-HYDROXYLASE"/>
    <property type="match status" value="1"/>
</dbReference>
<evidence type="ECO:0000256" key="1">
    <source>
        <dbReference type="ARBA" id="ARBA00022723"/>
    </source>
</evidence>
<sequence length="191" mass="21635">MHFIEEYQIDPEICDALIALHNKGRKMGVVQKGQLGTDEGIVVDKSKKDSHDLGLVTVPDEVLAEFRVPDYYVALKNCVDQYVETYSTLKMIGPYHIGESPIVQCYTPGGGYKMEHFERTGIETSTRMLVWMTYLNDVTEGGGTRFTYQDKTVDARKGKTLIWPTDFTHTHAGVVSKTQKKYIITGWLNFS</sequence>